<dbReference type="EMBL" id="BKCP01001669">
    <property type="protein sequence ID" value="GER27308.1"/>
    <property type="molecule type" value="Genomic_DNA"/>
</dbReference>
<reference evidence="4" key="1">
    <citation type="journal article" date="2019" name="Curr. Biol.">
        <title>Genome Sequence of Striga asiatica Provides Insight into the Evolution of Plant Parasitism.</title>
        <authorList>
            <person name="Yoshida S."/>
            <person name="Kim S."/>
            <person name="Wafula E.K."/>
            <person name="Tanskanen J."/>
            <person name="Kim Y.M."/>
            <person name="Honaas L."/>
            <person name="Yang Z."/>
            <person name="Spallek T."/>
            <person name="Conn C.E."/>
            <person name="Ichihashi Y."/>
            <person name="Cheong K."/>
            <person name="Cui S."/>
            <person name="Der J.P."/>
            <person name="Gundlach H."/>
            <person name="Jiao Y."/>
            <person name="Hori C."/>
            <person name="Ishida J.K."/>
            <person name="Kasahara H."/>
            <person name="Kiba T."/>
            <person name="Kim M.S."/>
            <person name="Koo N."/>
            <person name="Laohavisit A."/>
            <person name="Lee Y.H."/>
            <person name="Lumba S."/>
            <person name="McCourt P."/>
            <person name="Mortimer J.C."/>
            <person name="Mutuku J.M."/>
            <person name="Nomura T."/>
            <person name="Sasaki-Sekimoto Y."/>
            <person name="Seto Y."/>
            <person name="Wang Y."/>
            <person name="Wakatake T."/>
            <person name="Sakakibara H."/>
            <person name="Demura T."/>
            <person name="Yamaguchi S."/>
            <person name="Yoneyama K."/>
            <person name="Manabe R.I."/>
            <person name="Nelson D.C."/>
            <person name="Schulman A.H."/>
            <person name="Timko M.P."/>
            <person name="dePamphilis C.W."/>
            <person name="Choi D."/>
            <person name="Shirasu K."/>
        </authorList>
    </citation>
    <scope>NUCLEOTIDE SEQUENCE [LARGE SCALE GENOMIC DNA]</scope>
    <source>
        <strain evidence="4">cv. UVA1</strain>
    </source>
</reference>
<name>A0A5A7P4C3_STRAF</name>
<dbReference type="AlphaFoldDB" id="A0A5A7P4C3"/>
<organism evidence="3 4">
    <name type="scientific">Striga asiatica</name>
    <name type="common">Asiatic witchweed</name>
    <name type="synonym">Buchnera asiatica</name>
    <dbReference type="NCBI Taxonomy" id="4170"/>
    <lineage>
        <taxon>Eukaryota</taxon>
        <taxon>Viridiplantae</taxon>
        <taxon>Streptophyta</taxon>
        <taxon>Embryophyta</taxon>
        <taxon>Tracheophyta</taxon>
        <taxon>Spermatophyta</taxon>
        <taxon>Magnoliopsida</taxon>
        <taxon>eudicotyledons</taxon>
        <taxon>Gunneridae</taxon>
        <taxon>Pentapetalae</taxon>
        <taxon>asterids</taxon>
        <taxon>lamiids</taxon>
        <taxon>Lamiales</taxon>
        <taxon>Orobanchaceae</taxon>
        <taxon>Buchnereae</taxon>
        <taxon>Striga</taxon>
    </lineage>
</organism>
<comment type="caution">
    <text evidence="3">The sequence shown here is derived from an EMBL/GenBank/DDBJ whole genome shotgun (WGS) entry which is preliminary data.</text>
</comment>
<dbReference type="InterPro" id="IPR024752">
    <property type="entry name" value="Myb/SANT-like_dom"/>
</dbReference>
<dbReference type="Proteomes" id="UP000325081">
    <property type="component" value="Unassembled WGS sequence"/>
</dbReference>
<dbReference type="Pfam" id="PF12776">
    <property type="entry name" value="Myb_DNA-bind_3"/>
    <property type="match status" value="1"/>
</dbReference>
<evidence type="ECO:0000313" key="4">
    <source>
        <dbReference type="Proteomes" id="UP000325081"/>
    </source>
</evidence>
<protein>
    <submittedName>
        <fullName evidence="3">Glycogen synthase</fullName>
    </submittedName>
</protein>
<feature type="domain" description="Myb/SANT-like" evidence="2">
    <location>
        <begin position="18"/>
        <end position="111"/>
    </location>
</feature>
<feature type="non-terminal residue" evidence="3">
    <location>
        <position position="249"/>
    </location>
</feature>
<gene>
    <name evidence="3" type="ORF">STAS_03004</name>
</gene>
<feature type="region of interest" description="Disordered" evidence="1">
    <location>
        <begin position="219"/>
        <end position="249"/>
    </location>
</feature>
<evidence type="ECO:0000313" key="3">
    <source>
        <dbReference type="EMBL" id="GER27308.1"/>
    </source>
</evidence>
<proteinExistence type="predicted"/>
<evidence type="ECO:0000259" key="2">
    <source>
        <dbReference type="Pfam" id="PF12776"/>
    </source>
</evidence>
<keyword evidence="4" id="KW-1185">Reference proteome</keyword>
<accession>A0A5A7P4C3</accession>
<sequence length="249" mass="28492">MPRLSIPITQDECLYDSRWTKEADNLFVDLLIKSHILGKWNNCRPWRAVFDYCCSIFIGELELLYSHDEFDERFDFLQKRYQVFSWMLGKPDLRHCVQSNILTAPVAVWDDVFESDAFSVAYQHSDDPQWADLRFMFEEVFSTNPRSEVVHDRNSTNEGFSALPAARTNVVSVLPDNSYHNALQTLCSRNNASTQHGGMHDASSESSVNTHAYVLINRAGSRTPLRIPRPPRKHKPDPASCKGSTSDPH</sequence>
<evidence type="ECO:0000256" key="1">
    <source>
        <dbReference type="SAM" id="MobiDB-lite"/>
    </source>
</evidence>